<comment type="caution">
    <text evidence="1">The sequence shown here is derived from an EMBL/GenBank/DDBJ whole genome shotgun (WGS) entry which is preliminary data.</text>
</comment>
<dbReference type="AlphaFoldDB" id="A0AAV6Y5Y3"/>
<name>A0AAV6Y5Y3_9LAMI</name>
<reference evidence="1" key="1">
    <citation type="submission" date="2019-10" db="EMBL/GenBank/DDBJ databases">
        <authorList>
            <person name="Zhang R."/>
            <person name="Pan Y."/>
            <person name="Wang J."/>
            <person name="Ma R."/>
            <person name="Yu S."/>
        </authorList>
    </citation>
    <scope>NUCLEOTIDE SEQUENCE</scope>
    <source>
        <strain evidence="1">LA-IB0</strain>
        <tissue evidence="1">Leaf</tissue>
    </source>
</reference>
<keyword evidence="2" id="KW-1185">Reference proteome</keyword>
<protein>
    <submittedName>
        <fullName evidence="1">Uncharacterized protein</fullName>
    </submittedName>
</protein>
<sequence>MHVAVKIEKHDAATEYSLLCSQIMGIIIRSLLKQYKVCIGRHRWEVIDKAYMHATWRSLQSSYHLFLMGKNTFPSDHVTVLMDDLYLHSYETVRGSHHESLKAQKAFTKCYNIYFAGVSRSIWRGPGDHAYWTDFSNLVAESSNVH</sequence>
<organism evidence="1 2">
    <name type="scientific">Buddleja alternifolia</name>
    <dbReference type="NCBI Taxonomy" id="168488"/>
    <lineage>
        <taxon>Eukaryota</taxon>
        <taxon>Viridiplantae</taxon>
        <taxon>Streptophyta</taxon>
        <taxon>Embryophyta</taxon>
        <taxon>Tracheophyta</taxon>
        <taxon>Spermatophyta</taxon>
        <taxon>Magnoliopsida</taxon>
        <taxon>eudicotyledons</taxon>
        <taxon>Gunneridae</taxon>
        <taxon>Pentapetalae</taxon>
        <taxon>asterids</taxon>
        <taxon>lamiids</taxon>
        <taxon>Lamiales</taxon>
        <taxon>Scrophulariaceae</taxon>
        <taxon>Buddlejeae</taxon>
        <taxon>Buddleja</taxon>
    </lineage>
</organism>
<dbReference type="EMBL" id="WHWC01000002">
    <property type="protein sequence ID" value="KAG8389165.1"/>
    <property type="molecule type" value="Genomic_DNA"/>
</dbReference>
<accession>A0AAV6Y5Y3</accession>
<dbReference type="Proteomes" id="UP000826271">
    <property type="component" value="Unassembled WGS sequence"/>
</dbReference>
<evidence type="ECO:0000313" key="2">
    <source>
        <dbReference type="Proteomes" id="UP000826271"/>
    </source>
</evidence>
<evidence type="ECO:0000313" key="1">
    <source>
        <dbReference type="EMBL" id="KAG8389165.1"/>
    </source>
</evidence>
<gene>
    <name evidence="1" type="ORF">BUALT_Bualt02G0200700</name>
</gene>
<proteinExistence type="predicted"/>